<proteinExistence type="predicted"/>
<dbReference type="Proteomes" id="UP000631300">
    <property type="component" value="Unassembled WGS sequence"/>
</dbReference>
<dbReference type="Pfam" id="PF00583">
    <property type="entry name" value="Acetyltransf_1"/>
    <property type="match status" value="1"/>
</dbReference>
<dbReference type="CDD" id="cd04301">
    <property type="entry name" value="NAT_SF"/>
    <property type="match status" value="1"/>
</dbReference>
<dbReference type="PROSITE" id="PS51186">
    <property type="entry name" value="GNAT"/>
    <property type="match status" value="1"/>
</dbReference>
<protein>
    <recommendedName>
        <fullName evidence="3">N-acetyltransferase domain-containing protein</fullName>
    </recommendedName>
</protein>
<dbReference type="EMBL" id="BMXP01000007">
    <property type="protein sequence ID" value="GGW91217.1"/>
    <property type="molecule type" value="Genomic_DNA"/>
</dbReference>
<comment type="caution">
    <text evidence="4">The sequence shown here is derived from an EMBL/GenBank/DDBJ whole genome shotgun (WGS) entry which is preliminary data.</text>
</comment>
<sequence length="152" mass="17096">MSVACRLATESDLPTLNQFQRGIIAAEAQYIPRRKDQDYSYYDLSALLSDTDTRIIVAEHQQRLIGSGYVQKRPSKAYLQHDWHGYVGFIYTLPDYRGQGVAKKVISALAQQAKAMGLDELRLDVFADNQAAVATYKASGFTANLIEMRYPL</sequence>
<evidence type="ECO:0000259" key="3">
    <source>
        <dbReference type="PROSITE" id="PS51186"/>
    </source>
</evidence>
<evidence type="ECO:0000313" key="5">
    <source>
        <dbReference type="Proteomes" id="UP000631300"/>
    </source>
</evidence>
<dbReference type="SUPFAM" id="SSF55729">
    <property type="entry name" value="Acyl-CoA N-acyltransferases (Nat)"/>
    <property type="match status" value="1"/>
</dbReference>
<keyword evidence="1" id="KW-0808">Transferase</keyword>
<evidence type="ECO:0000313" key="4">
    <source>
        <dbReference type="EMBL" id="GGW91217.1"/>
    </source>
</evidence>
<dbReference type="Gene3D" id="3.40.630.30">
    <property type="match status" value="1"/>
</dbReference>
<dbReference type="AlphaFoldDB" id="A0A918JMZ4"/>
<evidence type="ECO:0000256" key="1">
    <source>
        <dbReference type="ARBA" id="ARBA00022679"/>
    </source>
</evidence>
<dbReference type="GO" id="GO:0016747">
    <property type="term" value="F:acyltransferase activity, transferring groups other than amino-acyl groups"/>
    <property type="evidence" value="ECO:0007669"/>
    <property type="project" value="InterPro"/>
</dbReference>
<dbReference type="InterPro" id="IPR000182">
    <property type="entry name" value="GNAT_dom"/>
</dbReference>
<dbReference type="PANTHER" id="PTHR43877">
    <property type="entry name" value="AMINOALKYLPHOSPHONATE N-ACETYLTRANSFERASE-RELATED-RELATED"/>
    <property type="match status" value="1"/>
</dbReference>
<keyword evidence="2" id="KW-0012">Acyltransferase</keyword>
<gene>
    <name evidence="4" type="ORF">GCM10007391_26920</name>
</gene>
<accession>A0A918JMZ4</accession>
<dbReference type="PANTHER" id="PTHR43877:SF2">
    <property type="entry name" value="AMINOALKYLPHOSPHONATE N-ACETYLTRANSFERASE-RELATED"/>
    <property type="match status" value="1"/>
</dbReference>
<feature type="domain" description="N-acetyltransferase" evidence="3">
    <location>
        <begin position="3"/>
        <end position="152"/>
    </location>
</feature>
<organism evidence="4 5">
    <name type="scientific">Alteromonas halophila</name>
    <dbReference type="NCBI Taxonomy" id="516698"/>
    <lineage>
        <taxon>Bacteria</taxon>
        <taxon>Pseudomonadati</taxon>
        <taxon>Pseudomonadota</taxon>
        <taxon>Gammaproteobacteria</taxon>
        <taxon>Alteromonadales</taxon>
        <taxon>Alteromonadaceae</taxon>
        <taxon>Alteromonas/Salinimonas group</taxon>
        <taxon>Alteromonas</taxon>
    </lineage>
</organism>
<evidence type="ECO:0000256" key="2">
    <source>
        <dbReference type="ARBA" id="ARBA00023315"/>
    </source>
</evidence>
<name>A0A918JMZ4_9ALTE</name>
<dbReference type="RefSeq" id="WP_189407284.1">
    <property type="nucleotide sequence ID" value="NZ_BMXP01000007.1"/>
</dbReference>
<keyword evidence="5" id="KW-1185">Reference proteome</keyword>
<dbReference type="InterPro" id="IPR050832">
    <property type="entry name" value="Bact_Acetyltransf"/>
</dbReference>
<reference evidence="4" key="2">
    <citation type="submission" date="2020-09" db="EMBL/GenBank/DDBJ databases">
        <authorList>
            <person name="Sun Q."/>
            <person name="Kim S."/>
        </authorList>
    </citation>
    <scope>NUCLEOTIDE SEQUENCE</scope>
    <source>
        <strain evidence="4">KCTC 22164</strain>
    </source>
</reference>
<dbReference type="InterPro" id="IPR016181">
    <property type="entry name" value="Acyl_CoA_acyltransferase"/>
</dbReference>
<reference evidence="4" key="1">
    <citation type="journal article" date="2014" name="Int. J. Syst. Evol. Microbiol.">
        <title>Complete genome sequence of Corynebacterium casei LMG S-19264T (=DSM 44701T), isolated from a smear-ripened cheese.</title>
        <authorList>
            <consortium name="US DOE Joint Genome Institute (JGI-PGF)"/>
            <person name="Walter F."/>
            <person name="Albersmeier A."/>
            <person name="Kalinowski J."/>
            <person name="Ruckert C."/>
        </authorList>
    </citation>
    <scope>NUCLEOTIDE SEQUENCE</scope>
    <source>
        <strain evidence="4">KCTC 22164</strain>
    </source>
</reference>